<keyword evidence="2" id="KW-0723">Serine/threonine-protein kinase</keyword>
<dbReference type="SUPFAM" id="SSF48452">
    <property type="entry name" value="TPR-like"/>
    <property type="match status" value="1"/>
</dbReference>
<dbReference type="RefSeq" id="WP_344971805.1">
    <property type="nucleotide sequence ID" value="NZ_BAAAVI010000019.1"/>
</dbReference>
<evidence type="ECO:0000256" key="8">
    <source>
        <dbReference type="SAM" id="MobiDB-lite"/>
    </source>
</evidence>
<dbReference type="PROSITE" id="PS50011">
    <property type="entry name" value="PROTEIN_KINASE_DOM"/>
    <property type="match status" value="1"/>
</dbReference>
<keyword evidence="4 7" id="KW-0547">Nucleotide-binding</keyword>
<dbReference type="PROSITE" id="PS00107">
    <property type="entry name" value="PROTEIN_KINASE_ATP"/>
    <property type="match status" value="1"/>
</dbReference>
<dbReference type="Gene3D" id="1.10.510.10">
    <property type="entry name" value="Transferase(Phosphotransferase) domain 1"/>
    <property type="match status" value="1"/>
</dbReference>
<dbReference type="GO" id="GO:0016301">
    <property type="term" value="F:kinase activity"/>
    <property type="evidence" value="ECO:0007669"/>
    <property type="project" value="UniProtKB-KW"/>
</dbReference>
<sequence length="513" mass="55842">MAVRLKTMTELTGVRLIADRYRLHQPIGQGGMGEVWIGYDPVLDRRVAVKLMKEPYVLTGDRETARKRFLREVKTAASLNCGGIPAVHDAGEDRNTGQLYVVMQLLTGAEVHDLIGEQDYRDDPPPIAWAAAIVAQVAATLAEVHRVSVVHRDIKPRNLYVTNGGVVKVLDFGIAALLDGRDGARLTMAGQTIGTPSYMSPEQCLSSGLGPAADVYALGCVLYELLTGELVFKADASVKYNHVHAPPPPVTTLRPGVPSPIEALILRMLAKNADDRPDAESVYEALLPYVKAVGAQAVRPELDPTRPFTRPMAASPRRKPTPTPASGETLPVEEADEIRERAALLAEAEQFAEASDLLAEAVDRAEKDRGLAADLRLALAGVLFAGGSYRRALSEFEAAGTVLAELYGDDDADVLQCRYYAASCRSLLGEDTVALAAFQNLLPEWRLSADEDDPRTEEIRLQIAVLLARTRCFPEARSAFEVIREERAVRFGESSPEVAEIDGYLARLDQYDG</sequence>
<feature type="domain" description="Protein kinase" evidence="9">
    <location>
        <begin position="21"/>
        <end position="290"/>
    </location>
</feature>
<organism evidence="10 11">
    <name type="scientific">Streptosporangium fragile</name>
    <dbReference type="NCBI Taxonomy" id="46186"/>
    <lineage>
        <taxon>Bacteria</taxon>
        <taxon>Bacillati</taxon>
        <taxon>Actinomycetota</taxon>
        <taxon>Actinomycetes</taxon>
        <taxon>Streptosporangiales</taxon>
        <taxon>Streptosporangiaceae</taxon>
        <taxon>Streptosporangium</taxon>
    </lineage>
</organism>
<dbReference type="EC" id="2.7.11.1" evidence="1"/>
<evidence type="ECO:0000256" key="1">
    <source>
        <dbReference type="ARBA" id="ARBA00012513"/>
    </source>
</evidence>
<proteinExistence type="predicted"/>
<evidence type="ECO:0000256" key="6">
    <source>
        <dbReference type="ARBA" id="ARBA00022840"/>
    </source>
</evidence>
<dbReference type="EMBL" id="BAAAVI010000019">
    <property type="protein sequence ID" value="GAA2870704.1"/>
    <property type="molecule type" value="Genomic_DNA"/>
</dbReference>
<dbReference type="InterPro" id="IPR017441">
    <property type="entry name" value="Protein_kinase_ATP_BS"/>
</dbReference>
<dbReference type="InterPro" id="IPR000719">
    <property type="entry name" value="Prot_kinase_dom"/>
</dbReference>
<accession>A0ABP6ICW8</accession>
<dbReference type="PANTHER" id="PTHR43289">
    <property type="entry name" value="MITOGEN-ACTIVATED PROTEIN KINASE KINASE KINASE 20-RELATED"/>
    <property type="match status" value="1"/>
</dbReference>
<dbReference type="Gene3D" id="1.25.40.10">
    <property type="entry name" value="Tetratricopeptide repeat domain"/>
    <property type="match status" value="1"/>
</dbReference>
<evidence type="ECO:0000256" key="5">
    <source>
        <dbReference type="ARBA" id="ARBA00022777"/>
    </source>
</evidence>
<name>A0ABP6ICW8_9ACTN</name>
<dbReference type="SMART" id="SM00220">
    <property type="entry name" value="S_TKc"/>
    <property type="match status" value="1"/>
</dbReference>
<protein>
    <recommendedName>
        <fullName evidence="1">non-specific serine/threonine protein kinase</fullName>
        <ecNumber evidence="1">2.7.11.1</ecNumber>
    </recommendedName>
</protein>
<evidence type="ECO:0000259" key="9">
    <source>
        <dbReference type="PROSITE" id="PS50011"/>
    </source>
</evidence>
<keyword evidence="6 7" id="KW-0067">ATP-binding</keyword>
<dbReference type="InterPro" id="IPR008271">
    <property type="entry name" value="Ser/Thr_kinase_AS"/>
</dbReference>
<dbReference type="CDD" id="cd14014">
    <property type="entry name" value="STKc_PknB_like"/>
    <property type="match status" value="1"/>
</dbReference>
<dbReference type="Proteomes" id="UP001500831">
    <property type="component" value="Unassembled WGS sequence"/>
</dbReference>
<evidence type="ECO:0000256" key="2">
    <source>
        <dbReference type="ARBA" id="ARBA00022527"/>
    </source>
</evidence>
<evidence type="ECO:0000256" key="3">
    <source>
        <dbReference type="ARBA" id="ARBA00022679"/>
    </source>
</evidence>
<evidence type="ECO:0000256" key="7">
    <source>
        <dbReference type="PROSITE-ProRule" id="PRU10141"/>
    </source>
</evidence>
<keyword evidence="11" id="KW-1185">Reference proteome</keyword>
<feature type="region of interest" description="Disordered" evidence="8">
    <location>
        <begin position="302"/>
        <end position="333"/>
    </location>
</feature>
<keyword evidence="5 10" id="KW-0418">Kinase</keyword>
<dbReference type="SUPFAM" id="SSF56112">
    <property type="entry name" value="Protein kinase-like (PK-like)"/>
    <property type="match status" value="1"/>
</dbReference>
<dbReference type="Gene3D" id="3.30.200.20">
    <property type="entry name" value="Phosphorylase Kinase, domain 1"/>
    <property type="match status" value="1"/>
</dbReference>
<gene>
    <name evidence="10" type="ORF">GCM10010517_30970</name>
</gene>
<keyword evidence="3" id="KW-0808">Transferase</keyword>
<comment type="caution">
    <text evidence="10">The sequence shown here is derived from an EMBL/GenBank/DDBJ whole genome shotgun (WGS) entry which is preliminary data.</text>
</comment>
<dbReference type="InterPro" id="IPR011009">
    <property type="entry name" value="Kinase-like_dom_sf"/>
</dbReference>
<dbReference type="PROSITE" id="PS00108">
    <property type="entry name" value="PROTEIN_KINASE_ST"/>
    <property type="match status" value="1"/>
</dbReference>
<evidence type="ECO:0000313" key="10">
    <source>
        <dbReference type="EMBL" id="GAA2870704.1"/>
    </source>
</evidence>
<dbReference type="Pfam" id="PF00069">
    <property type="entry name" value="Pkinase"/>
    <property type="match status" value="1"/>
</dbReference>
<evidence type="ECO:0000313" key="11">
    <source>
        <dbReference type="Proteomes" id="UP001500831"/>
    </source>
</evidence>
<feature type="binding site" evidence="7">
    <location>
        <position position="50"/>
    </location>
    <ligand>
        <name>ATP</name>
        <dbReference type="ChEBI" id="CHEBI:30616"/>
    </ligand>
</feature>
<dbReference type="InterPro" id="IPR011990">
    <property type="entry name" value="TPR-like_helical_dom_sf"/>
</dbReference>
<dbReference type="PANTHER" id="PTHR43289:SF6">
    <property type="entry name" value="SERINE_THREONINE-PROTEIN KINASE NEKL-3"/>
    <property type="match status" value="1"/>
</dbReference>
<reference evidence="11" key="1">
    <citation type="journal article" date="2019" name="Int. J. Syst. Evol. Microbiol.">
        <title>The Global Catalogue of Microorganisms (GCM) 10K type strain sequencing project: providing services to taxonomists for standard genome sequencing and annotation.</title>
        <authorList>
            <consortium name="The Broad Institute Genomics Platform"/>
            <consortium name="The Broad Institute Genome Sequencing Center for Infectious Disease"/>
            <person name="Wu L."/>
            <person name="Ma J."/>
        </authorList>
    </citation>
    <scope>NUCLEOTIDE SEQUENCE [LARGE SCALE GENOMIC DNA]</scope>
    <source>
        <strain evidence="11">JCM 6242</strain>
    </source>
</reference>
<evidence type="ECO:0000256" key="4">
    <source>
        <dbReference type="ARBA" id="ARBA00022741"/>
    </source>
</evidence>